<evidence type="ECO:0000313" key="2">
    <source>
        <dbReference type="Proteomes" id="UP000291301"/>
    </source>
</evidence>
<proteinExistence type="predicted"/>
<dbReference type="EMBL" id="SJST01000008">
    <property type="protein sequence ID" value="TCD11825.1"/>
    <property type="molecule type" value="Genomic_DNA"/>
</dbReference>
<comment type="caution">
    <text evidence="1">The sequence shown here is derived from an EMBL/GenBank/DDBJ whole genome shotgun (WGS) entry which is preliminary data.</text>
</comment>
<keyword evidence="2" id="KW-1185">Reference proteome</keyword>
<accession>A0A4R0PAG1</accession>
<dbReference type="Proteomes" id="UP000291301">
    <property type="component" value="Unassembled WGS sequence"/>
</dbReference>
<name>A0A4R0PAG1_9HYPH</name>
<protein>
    <submittedName>
        <fullName evidence="1">Uncharacterized protein</fullName>
    </submittedName>
</protein>
<sequence length="80" mass="8930">MLNIFADTLKTAVLADRGAYESGVKSRGFAWSARRSGPIVRKLPNEMRATSFTCAGKSYKIATSAPRHALPRHRPRFFSF</sequence>
<evidence type="ECO:0000313" key="1">
    <source>
        <dbReference type="EMBL" id="TCD11825.1"/>
    </source>
</evidence>
<dbReference type="RefSeq" id="WP_131570785.1">
    <property type="nucleotide sequence ID" value="NZ_JAINFK010000007.1"/>
</dbReference>
<organism evidence="1 2">
    <name type="scientific">Oricola cellulosilytica</name>
    <dbReference type="NCBI Taxonomy" id="1429082"/>
    <lineage>
        <taxon>Bacteria</taxon>
        <taxon>Pseudomonadati</taxon>
        <taxon>Pseudomonadota</taxon>
        <taxon>Alphaproteobacteria</taxon>
        <taxon>Hyphomicrobiales</taxon>
        <taxon>Ahrensiaceae</taxon>
        <taxon>Oricola</taxon>
    </lineage>
</organism>
<dbReference type="AlphaFoldDB" id="A0A4R0PAG1"/>
<gene>
    <name evidence="1" type="ORF">E0D97_15925</name>
</gene>
<reference evidence="1 2" key="1">
    <citation type="journal article" date="2015" name="Antonie Van Leeuwenhoek">
        <title>Oricola cellulosilytica gen. nov., sp. nov., a cellulose-degrading bacterium of the family Phyllobacteriaceae isolated from surface seashore water, and emended descriptions of Mesorhizobium loti and Phyllobacterium myrsinacearum.</title>
        <authorList>
            <person name="Hameed A."/>
            <person name="Shahina M."/>
            <person name="Lai W.A."/>
            <person name="Lin S.Y."/>
            <person name="Young L.S."/>
            <person name="Liu Y.C."/>
            <person name="Hsu Y.H."/>
            <person name="Young C.C."/>
        </authorList>
    </citation>
    <scope>NUCLEOTIDE SEQUENCE [LARGE SCALE GENOMIC DNA]</scope>
    <source>
        <strain evidence="1 2">KCTC 52183</strain>
    </source>
</reference>